<dbReference type="FunFam" id="1.10.246.110:FF:000001">
    <property type="entry name" value="ATP synthase-coupling factor 6, mitochondrial"/>
    <property type="match status" value="1"/>
</dbReference>
<name>A0A814GBR1_9BILA</name>
<dbReference type="SUPFAM" id="SSF111357">
    <property type="entry name" value="Mitochondrial ATP synthase coupling factor 6"/>
    <property type="match status" value="1"/>
</dbReference>
<comment type="subcellular location">
    <subcellularLocation>
        <location evidence="1">Mitochondrion inner membrane</location>
    </subcellularLocation>
</comment>
<dbReference type="GO" id="GO:0015986">
    <property type="term" value="P:proton motive force-driven ATP synthesis"/>
    <property type="evidence" value="ECO:0007669"/>
    <property type="project" value="InterPro"/>
</dbReference>
<proteinExistence type="inferred from homology"/>
<evidence type="ECO:0000256" key="2">
    <source>
        <dbReference type="ARBA" id="ARBA00007346"/>
    </source>
</evidence>
<evidence type="ECO:0000256" key="9">
    <source>
        <dbReference type="ARBA" id="ARBA00023136"/>
    </source>
</evidence>
<dbReference type="AlphaFoldDB" id="A0A814GBR1"/>
<evidence type="ECO:0000256" key="4">
    <source>
        <dbReference type="ARBA" id="ARBA00022547"/>
    </source>
</evidence>
<dbReference type="Proteomes" id="UP000663860">
    <property type="component" value="Unassembled WGS sequence"/>
</dbReference>
<evidence type="ECO:0000256" key="8">
    <source>
        <dbReference type="ARBA" id="ARBA00023128"/>
    </source>
</evidence>
<evidence type="ECO:0000256" key="6">
    <source>
        <dbReference type="ARBA" id="ARBA00022792"/>
    </source>
</evidence>
<dbReference type="EMBL" id="CAJNOE010000158">
    <property type="protein sequence ID" value="CAF0992197.1"/>
    <property type="molecule type" value="Genomic_DNA"/>
</dbReference>
<evidence type="ECO:0000256" key="5">
    <source>
        <dbReference type="ARBA" id="ARBA00022781"/>
    </source>
</evidence>
<evidence type="ECO:0000313" key="10">
    <source>
        <dbReference type="EMBL" id="CAF0992197.1"/>
    </source>
</evidence>
<dbReference type="EMBL" id="CAJOBB010000408">
    <property type="protein sequence ID" value="CAF3673082.1"/>
    <property type="molecule type" value="Genomic_DNA"/>
</dbReference>
<gene>
    <name evidence="10" type="ORF">IZO911_LOCUS17168</name>
    <name evidence="11" type="ORF">JYZ213_LOCUS19045</name>
    <name evidence="13" type="ORF">KXQ929_LOCUS9131</name>
    <name evidence="12" type="ORF">OXD698_LOCUS955</name>
</gene>
<dbReference type="GO" id="GO:0045259">
    <property type="term" value="C:proton-transporting ATP synthase complex"/>
    <property type="evidence" value="ECO:0007669"/>
    <property type="project" value="UniProtKB-KW"/>
</dbReference>
<dbReference type="GO" id="GO:0005743">
    <property type="term" value="C:mitochondrial inner membrane"/>
    <property type="evidence" value="ECO:0007669"/>
    <property type="project" value="UniProtKB-SubCell"/>
</dbReference>
<evidence type="ECO:0000256" key="7">
    <source>
        <dbReference type="ARBA" id="ARBA00023065"/>
    </source>
</evidence>
<dbReference type="Gene3D" id="1.10.246.110">
    <property type="entry name" value="Mitochondrial ATP synthase-coupling factor 6"/>
    <property type="match status" value="1"/>
</dbReference>
<accession>A0A814GBR1</accession>
<comment type="similarity">
    <text evidence="2">Belongs to the eukaryotic ATPase subunit F6 family.</text>
</comment>
<dbReference type="GO" id="GO:0015078">
    <property type="term" value="F:proton transmembrane transporter activity"/>
    <property type="evidence" value="ECO:0007669"/>
    <property type="project" value="InterPro"/>
</dbReference>
<dbReference type="EMBL" id="CAJOAZ010000026">
    <property type="protein sequence ID" value="CAF3494896.1"/>
    <property type="molecule type" value="Genomic_DNA"/>
</dbReference>
<keyword evidence="5" id="KW-0375">Hydrogen ion transport</keyword>
<dbReference type="Proteomes" id="UP000663845">
    <property type="component" value="Unassembled WGS sequence"/>
</dbReference>
<protein>
    <recommendedName>
        <fullName evidence="15">ATP synthase-coupling factor 6, mitochondrial</fullName>
    </recommendedName>
</protein>
<keyword evidence="8" id="KW-0496">Mitochondrion</keyword>
<dbReference type="EMBL" id="CAJNOG010000190">
    <property type="protein sequence ID" value="CAF1057737.1"/>
    <property type="molecule type" value="Genomic_DNA"/>
</dbReference>
<dbReference type="PANTHER" id="PTHR12441:SF10">
    <property type="entry name" value="ATP SYNTHASE-COUPLING FACTOR 6, MITOCHONDRIAL"/>
    <property type="match status" value="1"/>
</dbReference>
<keyword evidence="3" id="KW-0813">Transport</keyword>
<dbReference type="InterPro" id="IPR036204">
    <property type="entry name" value="ATP_synth_f6_sf_mt"/>
</dbReference>
<sequence>MLNRCVPLSLRNSVGLIVARHLSLSASVAQQSKQQQQVTDPIQQLFVNKIREYNEKRKQTKDGLVDATPEVRKSLQDQLTKLKNAYGAEAEDLLSVPKLDFKEPQIDVSIEKQAKEIIKKEMKVTSDDIKKYTGPYGSWSPEYLAKKNAEVAEERKKHDQRSSGVLPG</sequence>
<evidence type="ECO:0000256" key="3">
    <source>
        <dbReference type="ARBA" id="ARBA00022448"/>
    </source>
</evidence>
<organism evidence="10 14">
    <name type="scientific">Adineta steineri</name>
    <dbReference type="NCBI Taxonomy" id="433720"/>
    <lineage>
        <taxon>Eukaryota</taxon>
        <taxon>Metazoa</taxon>
        <taxon>Spiralia</taxon>
        <taxon>Gnathifera</taxon>
        <taxon>Rotifera</taxon>
        <taxon>Eurotatoria</taxon>
        <taxon>Bdelloidea</taxon>
        <taxon>Adinetida</taxon>
        <taxon>Adinetidae</taxon>
        <taxon>Adineta</taxon>
    </lineage>
</organism>
<dbReference type="PANTHER" id="PTHR12441">
    <property type="entry name" value="ATP SYNTHASE COUPLING FACTOR 6, MITOCHONDRIAL"/>
    <property type="match status" value="1"/>
</dbReference>
<evidence type="ECO:0000313" key="12">
    <source>
        <dbReference type="EMBL" id="CAF3494896.1"/>
    </source>
</evidence>
<comment type="caution">
    <text evidence="10">The sequence shown here is derived from an EMBL/GenBank/DDBJ whole genome shotgun (WGS) entry which is preliminary data.</text>
</comment>
<keyword evidence="6" id="KW-0999">Mitochondrion inner membrane</keyword>
<dbReference type="Pfam" id="PF05511">
    <property type="entry name" value="ATP-synt_F6"/>
    <property type="match status" value="1"/>
</dbReference>
<evidence type="ECO:0000256" key="1">
    <source>
        <dbReference type="ARBA" id="ARBA00004273"/>
    </source>
</evidence>
<evidence type="ECO:0008006" key="15">
    <source>
        <dbReference type="Google" id="ProtNLM"/>
    </source>
</evidence>
<dbReference type="Proteomes" id="UP000663868">
    <property type="component" value="Unassembled WGS sequence"/>
</dbReference>
<keyword evidence="7" id="KW-0406">Ion transport</keyword>
<dbReference type="Proteomes" id="UP000663844">
    <property type="component" value="Unassembled WGS sequence"/>
</dbReference>
<keyword evidence="9" id="KW-0472">Membrane</keyword>
<evidence type="ECO:0000313" key="14">
    <source>
        <dbReference type="Proteomes" id="UP000663860"/>
    </source>
</evidence>
<dbReference type="InterPro" id="IPR008387">
    <property type="entry name" value="ATP_synth_f6_mt"/>
</dbReference>
<keyword evidence="4" id="KW-0138">CF(0)</keyword>
<evidence type="ECO:0000313" key="13">
    <source>
        <dbReference type="EMBL" id="CAF3673082.1"/>
    </source>
</evidence>
<evidence type="ECO:0000313" key="11">
    <source>
        <dbReference type="EMBL" id="CAF1057737.1"/>
    </source>
</evidence>
<reference evidence="10" key="1">
    <citation type="submission" date="2021-02" db="EMBL/GenBank/DDBJ databases">
        <authorList>
            <person name="Nowell W R."/>
        </authorList>
    </citation>
    <scope>NUCLEOTIDE SEQUENCE</scope>
</reference>